<dbReference type="PANTHER" id="PTHR11735">
    <property type="entry name" value="TRNA N6-ADENOSINE THREONYLCARBAMOYLTRANSFERASE"/>
    <property type="match status" value="1"/>
</dbReference>
<dbReference type="Proteomes" id="UP001205603">
    <property type="component" value="Unassembled WGS sequence"/>
</dbReference>
<gene>
    <name evidence="2" type="primary">tsaB</name>
    <name evidence="2" type="ORF">NMU02_07475</name>
</gene>
<evidence type="ECO:0000313" key="2">
    <source>
        <dbReference type="EMBL" id="MCP9611927.1"/>
    </source>
</evidence>
<proteinExistence type="predicted"/>
<dbReference type="EC" id="2.3.1.234" evidence="2"/>
<dbReference type="RefSeq" id="WP_255027067.1">
    <property type="nucleotide sequence ID" value="NZ_JANDHW010000006.1"/>
</dbReference>
<dbReference type="NCBIfam" id="TIGR03725">
    <property type="entry name" value="T6A_YeaZ"/>
    <property type="match status" value="1"/>
</dbReference>
<dbReference type="PANTHER" id="PTHR11735:SF11">
    <property type="entry name" value="TRNA THREONYLCARBAMOYLADENOSINE BIOSYNTHESIS PROTEIN TSAB"/>
    <property type="match status" value="1"/>
</dbReference>
<dbReference type="Pfam" id="PF00814">
    <property type="entry name" value="TsaD"/>
    <property type="match status" value="1"/>
</dbReference>
<evidence type="ECO:0000259" key="1">
    <source>
        <dbReference type="Pfam" id="PF00814"/>
    </source>
</evidence>
<feature type="domain" description="Gcp-like" evidence="1">
    <location>
        <begin position="35"/>
        <end position="174"/>
    </location>
</feature>
<keyword evidence="2" id="KW-0808">Transferase</keyword>
<dbReference type="GO" id="GO:0061711">
    <property type="term" value="F:tRNA N(6)-L-threonylcarbamoyladenine synthase activity"/>
    <property type="evidence" value="ECO:0007669"/>
    <property type="project" value="UniProtKB-EC"/>
</dbReference>
<dbReference type="InterPro" id="IPR043129">
    <property type="entry name" value="ATPase_NBD"/>
</dbReference>
<accession>A0ABT1MH10</accession>
<dbReference type="Gene3D" id="3.30.420.40">
    <property type="match status" value="2"/>
</dbReference>
<comment type="caution">
    <text evidence="2">The sequence shown here is derived from an EMBL/GenBank/DDBJ whole genome shotgun (WGS) entry which is preliminary data.</text>
</comment>
<dbReference type="EMBL" id="JANDHW010000006">
    <property type="protein sequence ID" value="MCP9611927.1"/>
    <property type="molecule type" value="Genomic_DNA"/>
</dbReference>
<evidence type="ECO:0000313" key="3">
    <source>
        <dbReference type="Proteomes" id="UP001205603"/>
    </source>
</evidence>
<dbReference type="InterPro" id="IPR022496">
    <property type="entry name" value="T6A_TsaB"/>
</dbReference>
<sequence length="230" mass="25291">MPCILNIETSTSVCSVALTCDGQVAFHKEAFEGPSHAVCLGGFVQEALDKAKEYGIRPEAVAVSCGPGSYTGLRIGVSEAKGLCFGLDIPLIAVNTLEIMTCAVMFKGIMPEDALFCPMIDARRMEVYSAIYDSALTPVKPISADIIDETSYFPFLEKQKVYFFGNGAEKCKNVITHHHAVFIDDIVPLASDMLALAERSFRKGDFKDVAYFEPFYLKEFVATKPRNKVF</sequence>
<name>A0ABT1MH10_9BACT</name>
<keyword evidence="2" id="KW-0012">Acyltransferase</keyword>
<organism evidence="2 3">
    <name type="scientific">Coprobacter tertius</name>
    <dbReference type="NCBI Taxonomy" id="2944915"/>
    <lineage>
        <taxon>Bacteria</taxon>
        <taxon>Pseudomonadati</taxon>
        <taxon>Bacteroidota</taxon>
        <taxon>Bacteroidia</taxon>
        <taxon>Bacteroidales</taxon>
        <taxon>Barnesiellaceae</taxon>
        <taxon>Coprobacter</taxon>
    </lineage>
</organism>
<keyword evidence="3" id="KW-1185">Reference proteome</keyword>
<protein>
    <submittedName>
        <fullName evidence="2">tRNA (Adenosine(37)-N6)-threonylcarbamoyltransferase complex dimerization subunit type 1 TsaB</fullName>
        <ecNumber evidence="2">2.3.1.234</ecNumber>
    </submittedName>
</protein>
<dbReference type="InterPro" id="IPR000905">
    <property type="entry name" value="Gcp-like_dom"/>
</dbReference>
<dbReference type="CDD" id="cd24032">
    <property type="entry name" value="ASKHA_NBD_TsaB"/>
    <property type="match status" value="1"/>
</dbReference>
<dbReference type="SUPFAM" id="SSF53067">
    <property type="entry name" value="Actin-like ATPase domain"/>
    <property type="match status" value="2"/>
</dbReference>
<reference evidence="2 3" key="1">
    <citation type="submission" date="2022-07" db="EMBL/GenBank/DDBJ databases">
        <title>Fecal culturing of patients with breast cancer.</title>
        <authorList>
            <person name="Teng N.M.Y."/>
            <person name="Kiu R."/>
            <person name="Evans R."/>
            <person name="Baker D.J."/>
            <person name="Zenner C."/>
            <person name="Robinson S.D."/>
            <person name="Hall L.J."/>
        </authorList>
    </citation>
    <scope>NUCLEOTIDE SEQUENCE [LARGE SCALE GENOMIC DNA]</scope>
    <source>
        <strain evidence="2 3">LH1063</strain>
    </source>
</reference>